<evidence type="ECO:0000313" key="2">
    <source>
        <dbReference type="Proteomes" id="UP000177169"/>
    </source>
</evidence>
<sequence length="402" mass="45716">MSNDPQVETESYGFSSYEVINPEKPSSINFNADTLWRGDDTQAGIRGNLLMDPDNQRVISSIDSDNELRGRFVTRYQNLLGSLGNACRNLGVEQPQFSDSDRKELVLMAFRIETDGTAYAQRVRRVADQQFPTDPGKAKILGDKQILHYVGIEGAIIQHLADKQRGRSASGEFKLIGTELSEQQLEEEINSLVNEPLSPMEKPRSKDGMNGRRVIISGEPNYMFQGRTYGKELSKKDEELFRVYFQVEKEDIPKVVGILKEVGTKRGQRGEGLNFKYLAAKFEKNDFPTGMTSGVYKNLTDEDPRVVVYFESKDERVKFLRELLSDEGYHNQIVEFSNKRRNPDGSYKARRPGSNSFFDSKTGEELRAINYTEGGFSEDVLDRYGEQWRVHVRGSPTRALNN</sequence>
<gene>
    <name evidence="1" type="ORF">A3D01_01365</name>
</gene>
<proteinExistence type="predicted"/>
<reference evidence="1 2" key="1">
    <citation type="journal article" date="2016" name="Nat. Commun.">
        <title>Thousands of microbial genomes shed light on interconnected biogeochemical processes in an aquifer system.</title>
        <authorList>
            <person name="Anantharaman K."/>
            <person name="Brown C.T."/>
            <person name="Hug L.A."/>
            <person name="Sharon I."/>
            <person name="Castelle C.J."/>
            <person name="Probst A.J."/>
            <person name="Thomas B.C."/>
            <person name="Singh A."/>
            <person name="Wilkins M.J."/>
            <person name="Karaoz U."/>
            <person name="Brodie E.L."/>
            <person name="Williams K.H."/>
            <person name="Hubbard S.S."/>
            <person name="Banfield J.F."/>
        </authorList>
    </citation>
    <scope>NUCLEOTIDE SEQUENCE [LARGE SCALE GENOMIC DNA]</scope>
</reference>
<accession>A0A1F7Z1P6</accession>
<dbReference type="AlphaFoldDB" id="A0A1F7Z1P6"/>
<dbReference type="Proteomes" id="UP000177169">
    <property type="component" value="Unassembled WGS sequence"/>
</dbReference>
<protein>
    <submittedName>
        <fullName evidence="1">Uncharacterized protein</fullName>
    </submittedName>
</protein>
<dbReference type="EMBL" id="MGGR01000016">
    <property type="protein sequence ID" value="OGM33586.1"/>
    <property type="molecule type" value="Genomic_DNA"/>
</dbReference>
<comment type="caution">
    <text evidence="1">The sequence shown here is derived from an EMBL/GenBank/DDBJ whole genome shotgun (WGS) entry which is preliminary data.</text>
</comment>
<dbReference type="STRING" id="1802505.A3D01_01365"/>
<name>A0A1F7Z1P6_9BACT</name>
<evidence type="ECO:0000313" key="1">
    <source>
        <dbReference type="EMBL" id="OGM33586.1"/>
    </source>
</evidence>
<organism evidence="1 2">
    <name type="scientific">Candidatus Woesebacteria bacterium RIFCSPHIGHO2_02_FULL_39_13</name>
    <dbReference type="NCBI Taxonomy" id="1802505"/>
    <lineage>
        <taxon>Bacteria</taxon>
        <taxon>Candidatus Woeseibacteriota</taxon>
    </lineage>
</organism>